<dbReference type="HOGENOM" id="CLU_045276_0_1_1"/>
<feature type="compositionally biased region" description="Low complexity" evidence="8">
    <location>
        <begin position="150"/>
        <end position="174"/>
    </location>
</feature>
<dbReference type="InterPro" id="IPR036956">
    <property type="entry name" value="Impact_N_sf"/>
</dbReference>
<gene>
    <name evidence="10" type="ORF">LELG_00529</name>
</gene>
<evidence type="ECO:0000256" key="8">
    <source>
        <dbReference type="SAM" id="MobiDB-lite"/>
    </source>
</evidence>
<dbReference type="InterPro" id="IPR020568">
    <property type="entry name" value="Ribosomal_Su5_D2-typ_SF"/>
</dbReference>
<accession>A5DT43</accession>
<dbReference type="eggNOG" id="KOG3299">
    <property type="taxonomic scope" value="Eukaryota"/>
</dbReference>
<dbReference type="GO" id="GO:0031333">
    <property type="term" value="P:negative regulation of protein-containing complex assembly"/>
    <property type="evidence" value="ECO:0007669"/>
    <property type="project" value="EnsemblFungi"/>
</dbReference>
<keyword evidence="4" id="KW-0678">Repressor</keyword>
<dbReference type="PANTHER" id="PTHR16301:SF25">
    <property type="entry name" value="PROTEIN IMPACT"/>
    <property type="match status" value="1"/>
</dbReference>
<comment type="similarity">
    <text evidence="2">Belongs to the IMPACT family.</text>
</comment>
<dbReference type="InterPro" id="IPR023582">
    <property type="entry name" value="Impact"/>
</dbReference>
<dbReference type="AlphaFoldDB" id="A5DT43"/>
<evidence type="ECO:0000256" key="4">
    <source>
        <dbReference type="ARBA" id="ARBA00022491"/>
    </source>
</evidence>
<dbReference type="InterPro" id="IPR001498">
    <property type="entry name" value="Impact_N"/>
</dbReference>
<evidence type="ECO:0000256" key="1">
    <source>
        <dbReference type="ARBA" id="ARBA00004496"/>
    </source>
</evidence>
<dbReference type="PROSITE" id="PS00910">
    <property type="entry name" value="UPF0029"/>
    <property type="match status" value="1"/>
</dbReference>
<proteinExistence type="inferred from homology"/>
<feature type="region of interest" description="Disordered" evidence="8">
    <location>
        <begin position="145"/>
        <end position="174"/>
    </location>
</feature>
<dbReference type="CDD" id="cd23822">
    <property type="entry name" value="RWD_ScYIH1-like"/>
    <property type="match status" value="1"/>
</dbReference>
<feature type="coiled-coil region" evidence="7">
    <location>
        <begin position="101"/>
        <end position="128"/>
    </location>
</feature>
<dbReference type="GO" id="GO:0003785">
    <property type="term" value="F:actin monomer binding"/>
    <property type="evidence" value="ECO:0007669"/>
    <property type="project" value="EnsemblFungi"/>
</dbReference>
<evidence type="ECO:0000256" key="2">
    <source>
        <dbReference type="ARBA" id="ARBA00007665"/>
    </source>
</evidence>
<dbReference type="Pfam" id="PF05773">
    <property type="entry name" value="RWD"/>
    <property type="match status" value="1"/>
</dbReference>
<evidence type="ECO:0000313" key="10">
    <source>
        <dbReference type="EMBL" id="EDK42351.1"/>
    </source>
</evidence>
<reference evidence="10 11" key="1">
    <citation type="journal article" date="2009" name="Nature">
        <title>Evolution of pathogenicity and sexual reproduction in eight Candida genomes.</title>
        <authorList>
            <person name="Butler G."/>
            <person name="Rasmussen M.D."/>
            <person name="Lin M.F."/>
            <person name="Santos M.A."/>
            <person name="Sakthikumar S."/>
            <person name="Munro C.A."/>
            <person name="Rheinbay E."/>
            <person name="Grabherr M."/>
            <person name="Forche A."/>
            <person name="Reedy J.L."/>
            <person name="Agrafioti I."/>
            <person name="Arnaud M.B."/>
            <person name="Bates S."/>
            <person name="Brown A.J."/>
            <person name="Brunke S."/>
            <person name="Costanzo M.C."/>
            <person name="Fitzpatrick D.A."/>
            <person name="de Groot P.W."/>
            <person name="Harris D."/>
            <person name="Hoyer L.L."/>
            <person name="Hube B."/>
            <person name="Klis F.M."/>
            <person name="Kodira C."/>
            <person name="Lennard N."/>
            <person name="Logue M.E."/>
            <person name="Martin R."/>
            <person name="Neiman A.M."/>
            <person name="Nikolaou E."/>
            <person name="Quail M.A."/>
            <person name="Quinn J."/>
            <person name="Santos M.C."/>
            <person name="Schmitzberger F.F."/>
            <person name="Sherlock G."/>
            <person name="Shah P."/>
            <person name="Silverstein K.A."/>
            <person name="Skrzypek M.S."/>
            <person name="Soll D."/>
            <person name="Staggs R."/>
            <person name="Stansfield I."/>
            <person name="Stumpf M.P."/>
            <person name="Sudbery P.E."/>
            <person name="Srikantha T."/>
            <person name="Zeng Q."/>
            <person name="Berman J."/>
            <person name="Berriman M."/>
            <person name="Heitman J."/>
            <person name="Gow N.A."/>
            <person name="Lorenz M.C."/>
            <person name="Birren B.W."/>
            <person name="Kellis M."/>
            <person name="Cuomo C.A."/>
        </authorList>
    </citation>
    <scope>NUCLEOTIDE SEQUENCE [LARGE SCALE GENOMIC DNA]</scope>
    <source>
        <strain evidence="11">ATCC 11503 / BCRC 21390 / CBS 2605 / JCM 1781 / NBRC 1676 / NRRL YB-4239</strain>
    </source>
</reference>
<dbReference type="FunCoup" id="A5DT43">
    <property type="interactions" value="384"/>
</dbReference>
<evidence type="ECO:0000256" key="3">
    <source>
        <dbReference type="ARBA" id="ARBA00022490"/>
    </source>
</evidence>
<dbReference type="VEuPathDB" id="FungiDB:LELG_00529"/>
<dbReference type="GO" id="GO:0004860">
    <property type="term" value="F:protein kinase inhibitor activity"/>
    <property type="evidence" value="ECO:0007669"/>
    <property type="project" value="EnsemblFungi"/>
</dbReference>
<evidence type="ECO:0000256" key="7">
    <source>
        <dbReference type="SAM" id="Coils"/>
    </source>
</evidence>
<dbReference type="InterPro" id="IPR016135">
    <property type="entry name" value="UBQ-conjugating_enzyme/RWD"/>
</dbReference>
<sequence>MTVQELEDEISAIVSIYPDSVTHELPQIYAFSVPNHESISFQLNFPILYPDEKPQLLQLIVKNENTSEGRKFTDTVYLEKKIQGALDETFQPGLVVIFELLTRLQEIFDEYVKERDQMEAQNQTAMRNTGKAFIVTLGELRREEEEEEQSIGLQEGQSRSSNSSNSNDNYNYNYNYKENGNGNVKELKQRQIDYTEGWFASEPTVDRHSTFIAYVRVANTLDEARGYLDTLLCDRKIAKATHNISSWRIQNKDSGTRYQDFDDDGETAAGGRLLHLLQMMDVWNVIVVVSRWFGGIHLGPDRFKHINSAARDAITRSGLFLLQDGTHSGNGGGTKSKKK</sequence>
<keyword evidence="3" id="KW-0963">Cytoplasm</keyword>
<keyword evidence="6" id="KW-0346">Stress response</keyword>
<dbReference type="Gene3D" id="3.10.110.10">
    <property type="entry name" value="Ubiquitin Conjugating Enzyme"/>
    <property type="match status" value="1"/>
</dbReference>
<evidence type="ECO:0000259" key="9">
    <source>
        <dbReference type="PROSITE" id="PS50908"/>
    </source>
</evidence>
<dbReference type="InParanoid" id="A5DT43"/>
<dbReference type="OrthoDB" id="69641at2759"/>
<dbReference type="SMART" id="SM00591">
    <property type="entry name" value="RWD"/>
    <property type="match status" value="1"/>
</dbReference>
<dbReference type="SUPFAM" id="SSF54495">
    <property type="entry name" value="UBC-like"/>
    <property type="match status" value="1"/>
</dbReference>
<dbReference type="InterPro" id="IPR020569">
    <property type="entry name" value="UPF0029_Impact_CS"/>
</dbReference>
<dbReference type="GO" id="GO:0034198">
    <property type="term" value="P:cellular response to amino acid starvation"/>
    <property type="evidence" value="ECO:0007669"/>
    <property type="project" value="EnsemblFungi"/>
</dbReference>
<dbReference type="GO" id="GO:0005737">
    <property type="term" value="C:cytoplasm"/>
    <property type="evidence" value="ECO:0007669"/>
    <property type="project" value="UniProtKB-SubCell"/>
</dbReference>
<dbReference type="OMA" id="WKPKFDW"/>
<dbReference type="InterPro" id="IPR006575">
    <property type="entry name" value="RWD_dom"/>
</dbReference>
<protein>
    <recommendedName>
        <fullName evidence="9">RWD domain-containing protein</fullName>
    </recommendedName>
</protein>
<dbReference type="Proteomes" id="UP000001996">
    <property type="component" value="Unassembled WGS sequence"/>
</dbReference>
<name>A5DT43_LODEL</name>
<keyword evidence="11" id="KW-1185">Reference proteome</keyword>
<keyword evidence="5" id="KW-0810">Translation regulation</keyword>
<dbReference type="GO" id="GO:0006446">
    <property type="term" value="P:regulation of translational initiation"/>
    <property type="evidence" value="ECO:0007669"/>
    <property type="project" value="TreeGrafter"/>
</dbReference>
<evidence type="ECO:0000256" key="6">
    <source>
        <dbReference type="ARBA" id="ARBA00023016"/>
    </source>
</evidence>
<evidence type="ECO:0000256" key="5">
    <source>
        <dbReference type="ARBA" id="ARBA00022845"/>
    </source>
</evidence>
<dbReference type="GO" id="GO:0140469">
    <property type="term" value="P:GCN2-mediated signaling"/>
    <property type="evidence" value="ECO:0007669"/>
    <property type="project" value="EnsemblFungi"/>
</dbReference>
<dbReference type="SUPFAM" id="SSF54211">
    <property type="entry name" value="Ribosomal protein S5 domain 2-like"/>
    <property type="match status" value="1"/>
</dbReference>
<dbReference type="Gene3D" id="3.30.230.30">
    <property type="entry name" value="Impact, N-terminal domain"/>
    <property type="match status" value="1"/>
</dbReference>
<dbReference type="EMBL" id="CH981524">
    <property type="protein sequence ID" value="EDK42351.1"/>
    <property type="molecule type" value="Genomic_DNA"/>
</dbReference>
<feature type="domain" description="RWD" evidence="9">
    <location>
        <begin position="8"/>
        <end position="111"/>
    </location>
</feature>
<comment type="subcellular location">
    <subcellularLocation>
        <location evidence="1">Cytoplasm</location>
    </subcellularLocation>
</comment>
<evidence type="ECO:0000313" key="11">
    <source>
        <dbReference type="Proteomes" id="UP000001996"/>
    </source>
</evidence>
<keyword evidence="7" id="KW-0175">Coiled coil</keyword>
<dbReference type="STRING" id="379508.A5DT43"/>
<organism evidence="10 11">
    <name type="scientific">Lodderomyces elongisporus (strain ATCC 11503 / CBS 2605 / JCM 1781 / NBRC 1676 / NRRL YB-4239)</name>
    <name type="common">Yeast</name>
    <name type="synonym">Saccharomyces elongisporus</name>
    <dbReference type="NCBI Taxonomy" id="379508"/>
    <lineage>
        <taxon>Eukaryota</taxon>
        <taxon>Fungi</taxon>
        <taxon>Dikarya</taxon>
        <taxon>Ascomycota</taxon>
        <taxon>Saccharomycotina</taxon>
        <taxon>Pichiomycetes</taxon>
        <taxon>Debaryomycetaceae</taxon>
        <taxon>Candida/Lodderomyces clade</taxon>
        <taxon>Lodderomyces</taxon>
    </lineage>
</organism>
<dbReference type="GO" id="GO:0043022">
    <property type="term" value="F:ribosome binding"/>
    <property type="evidence" value="ECO:0007669"/>
    <property type="project" value="EnsemblFungi"/>
</dbReference>
<dbReference type="PROSITE" id="PS50908">
    <property type="entry name" value="RWD"/>
    <property type="match status" value="1"/>
</dbReference>
<dbReference type="Pfam" id="PF01205">
    <property type="entry name" value="Impact_N"/>
    <property type="match status" value="1"/>
</dbReference>
<dbReference type="PANTHER" id="PTHR16301">
    <property type="entry name" value="IMPACT-RELATED"/>
    <property type="match status" value="1"/>
</dbReference>